<evidence type="ECO:0000313" key="1">
    <source>
        <dbReference type="EMBL" id="KAI8558344.1"/>
    </source>
</evidence>
<organism evidence="1 2">
    <name type="scientific">Rhododendron molle</name>
    <name type="common">Chinese azalea</name>
    <name type="synonym">Azalea mollis</name>
    <dbReference type="NCBI Taxonomy" id="49168"/>
    <lineage>
        <taxon>Eukaryota</taxon>
        <taxon>Viridiplantae</taxon>
        <taxon>Streptophyta</taxon>
        <taxon>Embryophyta</taxon>
        <taxon>Tracheophyta</taxon>
        <taxon>Spermatophyta</taxon>
        <taxon>Magnoliopsida</taxon>
        <taxon>eudicotyledons</taxon>
        <taxon>Gunneridae</taxon>
        <taxon>Pentapetalae</taxon>
        <taxon>asterids</taxon>
        <taxon>Ericales</taxon>
        <taxon>Ericaceae</taxon>
        <taxon>Ericoideae</taxon>
        <taxon>Rhodoreae</taxon>
        <taxon>Rhododendron</taxon>
    </lineage>
</organism>
<protein>
    <submittedName>
        <fullName evidence="1">Uncharacterized protein</fullName>
    </submittedName>
</protein>
<keyword evidence="2" id="KW-1185">Reference proteome</keyword>
<evidence type="ECO:0000313" key="2">
    <source>
        <dbReference type="Proteomes" id="UP001062846"/>
    </source>
</evidence>
<dbReference type="Proteomes" id="UP001062846">
    <property type="component" value="Chromosome 4"/>
</dbReference>
<dbReference type="EMBL" id="CM046391">
    <property type="protein sequence ID" value="KAI8558344.1"/>
    <property type="molecule type" value="Genomic_DNA"/>
</dbReference>
<sequence>MANLDFNMVQSLLQGELKDMSRWWEDIGLGKNLSFARDRLMECFDPKFGDCRKSLTKLGALITTIDDVYDVYGYLDELQLFSAVVDRWDIKPVETLPDYMKLCFLALYNTTNKMAYDILKQKRSEPSFHS</sequence>
<name>A0ACC0NZH2_RHOML</name>
<proteinExistence type="predicted"/>
<comment type="caution">
    <text evidence="1">The sequence shown here is derived from an EMBL/GenBank/DDBJ whole genome shotgun (WGS) entry which is preliminary data.</text>
</comment>
<gene>
    <name evidence="1" type="ORF">RHMOL_Rhmol04G0084300</name>
</gene>
<reference evidence="1" key="1">
    <citation type="submission" date="2022-02" db="EMBL/GenBank/DDBJ databases">
        <title>Plant Genome Project.</title>
        <authorList>
            <person name="Zhang R.-G."/>
        </authorList>
    </citation>
    <scope>NUCLEOTIDE SEQUENCE</scope>
    <source>
        <strain evidence="1">AT1</strain>
    </source>
</reference>
<accession>A0ACC0NZH2</accession>